<dbReference type="NCBIfam" id="TIGR02492">
    <property type="entry name" value="flgK_ends"/>
    <property type="match status" value="1"/>
</dbReference>
<proteinExistence type="inferred from homology"/>
<dbReference type="Pfam" id="PF22638">
    <property type="entry name" value="FlgK_D1"/>
    <property type="match status" value="1"/>
</dbReference>
<dbReference type="InterPro" id="IPR010930">
    <property type="entry name" value="Flg_bb/hook_C_dom"/>
</dbReference>
<dbReference type="InterPro" id="IPR053927">
    <property type="entry name" value="FlgK_helical"/>
</dbReference>
<dbReference type="GO" id="GO:0044780">
    <property type="term" value="P:bacterial-type flagellum assembly"/>
    <property type="evidence" value="ECO:0007669"/>
    <property type="project" value="InterPro"/>
</dbReference>
<keyword evidence="5" id="KW-0964">Secreted</keyword>
<reference evidence="10 11" key="1">
    <citation type="submission" date="2016-10" db="EMBL/GenBank/DDBJ databases">
        <authorList>
            <person name="de Groot N.N."/>
        </authorList>
    </citation>
    <scope>NUCLEOTIDE SEQUENCE [LARGE SCALE GENOMIC DNA]</scope>
    <source>
        <strain evidence="10 11">CGMCC 1.10228</strain>
    </source>
</reference>
<evidence type="ECO:0000259" key="9">
    <source>
        <dbReference type="Pfam" id="PF22638"/>
    </source>
</evidence>
<dbReference type="STRING" id="861298.SAMN04488136_101335"/>
<evidence type="ECO:0000259" key="7">
    <source>
        <dbReference type="Pfam" id="PF06429"/>
    </source>
</evidence>
<accession>A0A1G7WD41</accession>
<evidence type="ECO:0000256" key="2">
    <source>
        <dbReference type="ARBA" id="ARBA00004613"/>
    </source>
</evidence>
<dbReference type="GO" id="GO:0009424">
    <property type="term" value="C:bacterial-type flagellum hook"/>
    <property type="evidence" value="ECO:0007669"/>
    <property type="project" value="InterPro"/>
</dbReference>
<dbReference type="PRINTS" id="PR01005">
    <property type="entry name" value="FLGHOOKAP1"/>
</dbReference>
<keyword evidence="11" id="KW-1185">Reference proteome</keyword>
<dbReference type="PANTHER" id="PTHR30033">
    <property type="entry name" value="FLAGELLAR HOOK-ASSOCIATED PROTEIN 1"/>
    <property type="match status" value="1"/>
</dbReference>
<dbReference type="Proteomes" id="UP000198854">
    <property type="component" value="Unassembled WGS sequence"/>
</dbReference>
<dbReference type="GO" id="GO:0005576">
    <property type="term" value="C:extracellular region"/>
    <property type="evidence" value="ECO:0007669"/>
    <property type="project" value="UniProtKB-SubCell"/>
</dbReference>
<dbReference type="Pfam" id="PF06429">
    <property type="entry name" value="Flg_bbr_C"/>
    <property type="match status" value="1"/>
</dbReference>
<protein>
    <recommendedName>
        <fullName evidence="4">Flagellar hook-associated protein 1</fullName>
    </recommendedName>
</protein>
<dbReference type="InterPro" id="IPR002371">
    <property type="entry name" value="FlgK"/>
</dbReference>
<comment type="similarity">
    <text evidence="3">Belongs to the flagella basal body rod proteins family.</text>
</comment>
<keyword evidence="10" id="KW-0969">Cilium</keyword>
<keyword evidence="10" id="KW-0966">Cell projection</keyword>
<keyword evidence="10" id="KW-0282">Flagellum</keyword>
<dbReference type="InterPro" id="IPR049119">
    <property type="entry name" value="FlgK_D2-like"/>
</dbReference>
<evidence type="ECO:0000313" key="10">
    <source>
        <dbReference type="EMBL" id="SDG69871.1"/>
    </source>
</evidence>
<evidence type="ECO:0000256" key="5">
    <source>
        <dbReference type="ARBA" id="ARBA00022525"/>
    </source>
</evidence>
<dbReference type="Pfam" id="PF21158">
    <property type="entry name" value="flgK_1st_1"/>
    <property type="match status" value="1"/>
</dbReference>
<name>A0A1G7WD41_9VIBR</name>
<dbReference type="PANTHER" id="PTHR30033:SF1">
    <property type="entry name" value="FLAGELLAR HOOK-ASSOCIATED PROTEIN 1"/>
    <property type="match status" value="1"/>
</dbReference>
<dbReference type="AlphaFoldDB" id="A0A1G7WD41"/>
<evidence type="ECO:0000256" key="6">
    <source>
        <dbReference type="ARBA" id="ARBA00023143"/>
    </source>
</evidence>
<evidence type="ECO:0000256" key="1">
    <source>
        <dbReference type="ARBA" id="ARBA00004365"/>
    </source>
</evidence>
<gene>
    <name evidence="10" type="ORF">SAMN04488136_101335</name>
</gene>
<dbReference type="RefSeq" id="WP_093268748.1">
    <property type="nucleotide sequence ID" value="NZ_FNDD01000001.1"/>
</dbReference>
<comment type="subcellular location">
    <subcellularLocation>
        <location evidence="1">Bacterial flagellum</location>
    </subcellularLocation>
    <subcellularLocation>
        <location evidence="2">Secreted</location>
    </subcellularLocation>
</comment>
<feature type="domain" description="Flagellar basal-body/hook protein C-terminal" evidence="7">
    <location>
        <begin position="584"/>
        <end position="623"/>
    </location>
</feature>
<organism evidence="10 11">
    <name type="scientific">Vibrio xiamenensis</name>
    <dbReference type="NCBI Taxonomy" id="861298"/>
    <lineage>
        <taxon>Bacteria</taxon>
        <taxon>Pseudomonadati</taxon>
        <taxon>Pseudomonadota</taxon>
        <taxon>Gammaproteobacteria</taxon>
        <taxon>Vibrionales</taxon>
        <taxon>Vibrionaceae</taxon>
        <taxon>Vibrio</taxon>
    </lineage>
</organism>
<evidence type="ECO:0000256" key="4">
    <source>
        <dbReference type="ARBA" id="ARBA00016244"/>
    </source>
</evidence>
<dbReference type="SUPFAM" id="SSF64518">
    <property type="entry name" value="Phase 1 flagellin"/>
    <property type="match status" value="1"/>
</dbReference>
<evidence type="ECO:0000313" key="11">
    <source>
        <dbReference type="Proteomes" id="UP000198854"/>
    </source>
</evidence>
<dbReference type="GO" id="GO:0005198">
    <property type="term" value="F:structural molecule activity"/>
    <property type="evidence" value="ECO:0007669"/>
    <property type="project" value="InterPro"/>
</dbReference>
<feature type="domain" description="Flagellar hook-associated protein FlgK helical" evidence="9">
    <location>
        <begin position="94"/>
        <end position="324"/>
    </location>
</feature>
<dbReference type="OrthoDB" id="9802553at2"/>
<feature type="domain" description="Flagellar hook-associated protein 1 D2-like" evidence="8">
    <location>
        <begin position="342"/>
        <end position="413"/>
    </location>
</feature>
<dbReference type="EMBL" id="FNDD01000001">
    <property type="protein sequence ID" value="SDG69871.1"/>
    <property type="molecule type" value="Genomic_DNA"/>
</dbReference>
<sequence>MASDLLNLGAQSVLTSQRQLNTTGHNISNVNTEGYSRQSVIQGTNMPRQYGGQTFGMGVHVENVRRSWDQFAVKELDTSTTHYARKVDVEENLEMLSNMLSSVASKKIPENLNEWFDSVKSLADSPNDVGARKVVLEKADLITKNMNDFQETIRGQYEVTNRKLDLGIKRINQLAIEIRDLNRLMMRTPGPHNDLMDKHEKLVNELSEYTKVTVTPRKNAEGFNVHIGNGHTLVSGTEASELKMIDGYPDVHQRRLAMIEGKGIKPITSKDIDGKIGAMLDMRDKQIPYLMDQLGKMATTFSQEVNVLQSQGLDLNGEVGGNIFTDINSDIATKSRVIAHSNSEAELRVYIDNTSKMVAGEYDLQYVDGDYYVTRPNGDRFEAPMEDGNIVVDGLRIEIREDLADGERVMIRPTRLGAAQMKMATNDPKAIAAQSYEASTTFAQGKAQFHIKDAGDLREFAVVISPDGKQFAVTDPKGKVLMQPQDYPPDGPVTVQGTTFELTKGALPNDKFTANLVPSEGDNGNLIKMQNIQTDKKLNNGESTILDVYHDLNTEMGLRKSTASRLTDVARLEKQAAQERIASISGVNLDEEAANMMKFQQAYMASSRIMQTANDTFNTILALK</sequence>
<evidence type="ECO:0000256" key="3">
    <source>
        <dbReference type="ARBA" id="ARBA00009677"/>
    </source>
</evidence>
<keyword evidence="6" id="KW-0975">Bacterial flagellum</keyword>
<evidence type="ECO:0000259" key="8">
    <source>
        <dbReference type="Pfam" id="PF21158"/>
    </source>
</evidence>